<dbReference type="GO" id="GO:0016020">
    <property type="term" value="C:membrane"/>
    <property type="evidence" value="ECO:0007669"/>
    <property type="project" value="UniProtKB-SubCell"/>
</dbReference>
<organism evidence="11">
    <name type="scientific">freshwater metagenome</name>
    <dbReference type="NCBI Taxonomy" id="449393"/>
    <lineage>
        <taxon>unclassified sequences</taxon>
        <taxon>metagenomes</taxon>
        <taxon>ecological metagenomes</taxon>
    </lineage>
</organism>
<gene>
    <name evidence="8" type="ORF">UFOPK2683_00744</name>
    <name evidence="9" type="ORF">UFOPK3605_00774</name>
    <name evidence="10" type="ORF">UFOPK3897_00722</name>
    <name evidence="11" type="ORF">UFOPK4121_00585</name>
</gene>
<comment type="subcellular location">
    <subcellularLocation>
        <location evidence="1">Membrane</location>
        <topology evidence="1">Multi-pass membrane protein</topology>
    </subcellularLocation>
</comment>
<dbReference type="PANTHER" id="PTHR31272">
    <property type="entry name" value="CYTOCHROME C-TYPE BIOGENESIS PROTEIN HI_1454-RELATED"/>
    <property type="match status" value="1"/>
</dbReference>
<evidence type="ECO:0000256" key="2">
    <source>
        <dbReference type="ARBA" id="ARBA00006143"/>
    </source>
</evidence>
<dbReference type="EMBL" id="CAFBPQ010000012">
    <property type="protein sequence ID" value="CAB5019905.1"/>
    <property type="molecule type" value="Genomic_DNA"/>
</dbReference>
<protein>
    <submittedName>
        <fullName evidence="11">Unannotated protein</fullName>
    </submittedName>
</protein>
<keyword evidence="3 6" id="KW-0812">Transmembrane</keyword>
<sequence length="262" mass="27760">MTSSLGFLAAANANNNLYLLVAFGGGIISFLSPCVLPIVPGYLSLVSGLTLSEIETARSQQLRRIAITTGLFVSGFTLVFVILGLATTAVSQKLFDSQATLTRISGVLVLLMAIYLAGSQLLSTPRLYREFRFRPHIERFGLAAAPVAGIAFGLAWTPCIGPILGTVLGFAAQGQDLLWAALLLTAYSLGLGLSFLAVGLAFGRFAAPLKWVRKHSRGLTFLSAGVLGIFGLILITDQLSEVTARLSEWMDALGLRGIVEIG</sequence>
<feature type="transmembrane region" description="Helical" evidence="6">
    <location>
        <begin position="140"/>
        <end position="165"/>
    </location>
</feature>
<evidence type="ECO:0000256" key="6">
    <source>
        <dbReference type="SAM" id="Phobius"/>
    </source>
</evidence>
<name>A0A6J7QSK1_9ZZZZ</name>
<feature type="transmembrane region" description="Helical" evidence="6">
    <location>
        <begin position="219"/>
        <end position="236"/>
    </location>
</feature>
<feature type="transmembrane region" description="Helical" evidence="6">
    <location>
        <begin position="177"/>
        <end position="207"/>
    </location>
</feature>
<evidence type="ECO:0000313" key="8">
    <source>
        <dbReference type="EMBL" id="CAB4722608.1"/>
    </source>
</evidence>
<dbReference type="PANTHER" id="PTHR31272:SF4">
    <property type="entry name" value="CYTOCHROME C-TYPE BIOGENESIS PROTEIN HI_1454-RELATED"/>
    <property type="match status" value="1"/>
</dbReference>
<feature type="domain" description="Cytochrome C biogenesis protein transmembrane" evidence="7">
    <location>
        <begin position="18"/>
        <end position="206"/>
    </location>
</feature>
<dbReference type="GO" id="GO:0017004">
    <property type="term" value="P:cytochrome complex assembly"/>
    <property type="evidence" value="ECO:0007669"/>
    <property type="project" value="InterPro"/>
</dbReference>
<accession>A0A6J7QSK1</accession>
<evidence type="ECO:0000256" key="3">
    <source>
        <dbReference type="ARBA" id="ARBA00022692"/>
    </source>
</evidence>
<feature type="transmembrane region" description="Helical" evidence="6">
    <location>
        <begin position="106"/>
        <end position="128"/>
    </location>
</feature>
<feature type="transmembrane region" description="Helical" evidence="6">
    <location>
        <begin position="65"/>
        <end position="86"/>
    </location>
</feature>
<evidence type="ECO:0000313" key="10">
    <source>
        <dbReference type="EMBL" id="CAB4974484.1"/>
    </source>
</evidence>
<evidence type="ECO:0000256" key="1">
    <source>
        <dbReference type="ARBA" id="ARBA00004141"/>
    </source>
</evidence>
<proteinExistence type="inferred from homology"/>
<keyword evidence="5 6" id="KW-0472">Membrane</keyword>
<dbReference type="InterPro" id="IPR003834">
    <property type="entry name" value="Cyt_c_assmbl_TM_dom"/>
</dbReference>
<dbReference type="EMBL" id="CAFBMM010000031">
    <property type="protein sequence ID" value="CAB4906124.1"/>
    <property type="molecule type" value="Genomic_DNA"/>
</dbReference>
<evidence type="ECO:0000313" key="9">
    <source>
        <dbReference type="EMBL" id="CAB4906124.1"/>
    </source>
</evidence>
<feature type="transmembrane region" description="Helical" evidence="6">
    <location>
        <begin position="20"/>
        <end position="45"/>
    </location>
</feature>
<dbReference type="InterPro" id="IPR051790">
    <property type="entry name" value="Cytochrome_c-biogenesis_DsbD"/>
</dbReference>
<dbReference type="Pfam" id="PF02683">
    <property type="entry name" value="DsbD_TM"/>
    <property type="match status" value="1"/>
</dbReference>
<evidence type="ECO:0000259" key="7">
    <source>
        <dbReference type="Pfam" id="PF02683"/>
    </source>
</evidence>
<evidence type="ECO:0000256" key="4">
    <source>
        <dbReference type="ARBA" id="ARBA00022989"/>
    </source>
</evidence>
<evidence type="ECO:0000313" key="11">
    <source>
        <dbReference type="EMBL" id="CAB5019905.1"/>
    </source>
</evidence>
<dbReference type="AlphaFoldDB" id="A0A6J7QSK1"/>
<keyword evidence="4 6" id="KW-1133">Transmembrane helix</keyword>
<reference evidence="11" key="1">
    <citation type="submission" date="2020-05" db="EMBL/GenBank/DDBJ databases">
        <authorList>
            <person name="Chiriac C."/>
            <person name="Salcher M."/>
            <person name="Ghai R."/>
            <person name="Kavagutti S V."/>
        </authorList>
    </citation>
    <scope>NUCLEOTIDE SEQUENCE</scope>
</reference>
<dbReference type="EMBL" id="CAEZYK010000034">
    <property type="protein sequence ID" value="CAB4722608.1"/>
    <property type="molecule type" value="Genomic_DNA"/>
</dbReference>
<comment type="similarity">
    <text evidence="2">Belongs to the DsbD family.</text>
</comment>
<dbReference type="EMBL" id="CAFBOF010000011">
    <property type="protein sequence ID" value="CAB4974484.1"/>
    <property type="molecule type" value="Genomic_DNA"/>
</dbReference>
<evidence type="ECO:0000256" key="5">
    <source>
        <dbReference type="ARBA" id="ARBA00023136"/>
    </source>
</evidence>